<sequence>MIRFIIGLVLVLVNFIPALIFEDLRMSGIGIVTGLLLMVYGNKAYQRSKKQKAWQARRDYLKSRGQDV</sequence>
<keyword evidence="1" id="KW-0812">Transmembrane</keyword>
<accession>A0A0F9IYV8</accession>
<organism evidence="2">
    <name type="scientific">marine sediment metagenome</name>
    <dbReference type="NCBI Taxonomy" id="412755"/>
    <lineage>
        <taxon>unclassified sequences</taxon>
        <taxon>metagenomes</taxon>
        <taxon>ecological metagenomes</taxon>
    </lineage>
</organism>
<dbReference type="EMBL" id="LAZR01017825">
    <property type="protein sequence ID" value="KKL98815.1"/>
    <property type="molecule type" value="Genomic_DNA"/>
</dbReference>
<name>A0A0F9IYV8_9ZZZZ</name>
<reference evidence="2" key="1">
    <citation type="journal article" date="2015" name="Nature">
        <title>Complex archaea that bridge the gap between prokaryotes and eukaryotes.</title>
        <authorList>
            <person name="Spang A."/>
            <person name="Saw J.H."/>
            <person name="Jorgensen S.L."/>
            <person name="Zaremba-Niedzwiedzka K."/>
            <person name="Martijn J."/>
            <person name="Lind A.E."/>
            <person name="van Eijk R."/>
            <person name="Schleper C."/>
            <person name="Guy L."/>
            <person name="Ettema T.J."/>
        </authorList>
    </citation>
    <scope>NUCLEOTIDE SEQUENCE</scope>
</reference>
<keyword evidence="1" id="KW-0472">Membrane</keyword>
<proteinExistence type="predicted"/>
<gene>
    <name evidence="2" type="ORF">LCGC14_1820640</name>
</gene>
<dbReference type="AlphaFoldDB" id="A0A0F9IYV8"/>
<protein>
    <submittedName>
        <fullName evidence="2">Uncharacterized protein</fullName>
    </submittedName>
</protein>
<feature type="transmembrane region" description="Helical" evidence="1">
    <location>
        <begin position="28"/>
        <end position="45"/>
    </location>
</feature>
<evidence type="ECO:0000256" key="1">
    <source>
        <dbReference type="SAM" id="Phobius"/>
    </source>
</evidence>
<evidence type="ECO:0000313" key="2">
    <source>
        <dbReference type="EMBL" id="KKL98815.1"/>
    </source>
</evidence>
<keyword evidence="1" id="KW-1133">Transmembrane helix</keyword>
<comment type="caution">
    <text evidence="2">The sequence shown here is derived from an EMBL/GenBank/DDBJ whole genome shotgun (WGS) entry which is preliminary data.</text>
</comment>